<keyword evidence="3" id="KW-0687">Ribonucleoprotein</keyword>
<comment type="caution">
    <text evidence="5">The sequence shown here is derived from an EMBL/GenBank/DDBJ whole genome shotgun (WGS) entry which is preliminary data.</text>
</comment>
<dbReference type="GO" id="GO:1990904">
    <property type="term" value="C:ribonucleoprotein complex"/>
    <property type="evidence" value="ECO:0007669"/>
    <property type="project" value="UniProtKB-KW"/>
</dbReference>
<dbReference type="PANTHER" id="PTHR11759">
    <property type="entry name" value="40S RIBOSOMAL PROTEIN S14/30S RIBOSOMAL PROTEIN S11"/>
    <property type="match status" value="1"/>
</dbReference>
<dbReference type="InterPro" id="IPR001971">
    <property type="entry name" value="Ribosomal_uS11"/>
</dbReference>
<gene>
    <name evidence="5" type="ORF">CDD80_6416</name>
</gene>
<accession>A0A2C5ZIK4</accession>
<feature type="compositionally biased region" description="Polar residues" evidence="4">
    <location>
        <begin position="82"/>
        <end position="103"/>
    </location>
</feature>
<evidence type="ECO:0000256" key="4">
    <source>
        <dbReference type="SAM" id="MobiDB-lite"/>
    </source>
</evidence>
<evidence type="ECO:0000256" key="1">
    <source>
        <dbReference type="ARBA" id="ARBA00006194"/>
    </source>
</evidence>
<dbReference type="OrthoDB" id="1654884at2759"/>
<evidence type="ECO:0000313" key="5">
    <source>
        <dbReference type="EMBL" id="PHH80857.1"/>
    </source>
</evidence>
<evidence type="ECO:0000313" key="6">
    <source>
        <dbReference type="Proteomes" id="UP000226431"/>
    </source>
</evidence>
<comment type="similarity">
    <text evidence="1">Belongs to the universal ribosomal protein uS11 family.</text>
</comment>
<dbReference type="HAMAP" id="MF_01310">
    <property type="entry name" value="Ribosomal_uS11"/>
    <property type="match status" value="1"/>
</dbReference>
<evidence type="ECO:0008006" key="7">
    <source>
        <dbReference type="Google" id="ProtNLM"/>
    </source>
</evidence>
<evidence type="ECO:0000256" key="2">
    <source>
        <dbReference type="ARBA" id="ARBA00022980"/>
    </source>
</evidence>
<name>A0A2C5ZIK4_9HYPO</name>
<feature type="compositionally biased region" description="Polar residues" evidence="4">
    <location>
        <begin position="51"/>
        <end position="71"/>
    </location>
</feature>
<evidence type="ECO:0000256" key="3">
    <source>
        <dbReference type="ARBA" id="ARBA00023274"/>
    </source>
</evidence>
<dbReference type="GO" id="GO:0003735">
    <property type="term" value="F:structural constituent of ribosome"/>
    <property type="evidence" value="ECO:0007669"/>
    <property type="project" value="InterPro"/>
</dbReference>
<feature type="region of interest" description="Disordered" evidence="4">
    <location>
        <begin position="32"/>
        <end position="155"/>
    </location>
</feature>
<dbReference type="GO" id="GO:0006412">
    <property type="term" value="P:translation"/>
    <property type="evidence" value="ECO:0007669"/>
    <property type="project" value="InterPro"/>
</dbReference>
<keyword evidence="2" id="KW-0689">Ribosomal protein</keyword>
<dbReference type="Pfam" id="PF00411">
    <property type="entry name" value="Ribosomal_S11"/>
    <property type="match status" value="1"/>
</dbReference>
<dbReference type="AlphaFoldDB" id="A0A2C5ZIK4"/>
<sequence length="338" mass="37830">MSRALAGRLALRQMVAPAAPRVQRLPRFLSLTTAQRSDEPPSHTFADVFEPTTQRSNEKQPSSSNPSTRSATAERSDEPQIPSFNPLTSIFQPGTFSPPTHDSQLPEEELEAYKDPDDIRESSSEYKQTNAGDLDVSPLPRAGSAVTQSHSVPPQNYKKIARRLYGERQVTATPIAEAARYDRAGTKVFWSLNRPDAVNTSVLLDPEVQDAKVTVVDPNPHHLHVYAHKHNCHITFTRPNCEPVISVSCGNIGFRKSNRGLFDAAYTLAKYVLERLKQKKLKINQLELVLRGFGEGRLAMVKILQTHDGAFLREKIIRISDSTRLKFGGCRSPRQRRL</sequence>
<feature type="compositionally biased region" description="Basic and acidic residues" evidence="4">
    <location>
        <begin position="111"/>
        <end position="124"/>
    </location>
</feature>
<reference evidence="5 6" key="1">
    <citation type="submission" date="2017-06" db="EMBL/GenBank/DDBJ databases">
        <title>Ant-infecting Ophiocordyceps genomes reveal a high diversity of potential behavioral manipulation genes and a possible major role for enterotoxins.</title>
        <authorList>
            <person name="De Bekker C."/>
            <person name="Evans H.C."/>
            <person name="Brachmann A."/>
            <person name="Hughes D.P."/>
        </authorList>
    </citation>
    <scope>NUCLEOTIDE SEQUENCE [LARGE SCALE GENOMIC DNA]</scope>
    <source>
        <strain evidence="5 6">Map16</strain>
    </source>
</reference>
<dbReference type="GO" id="GO:0005840">
    <property type="term" value="C:ribosome"/>
    <property type="evidence" value="ECO:0007669"/>
    <property type="project" value="UniProtKB-KW"/>
</dbReference>
<dbReference type="InterPro" id="IPR036967">
    <property type="entry name" value="Ribosomal_uS11_sf"/>
</dbReference>
<dbReference type="SUPFAM" id="SSF53137">
    <property type="entry name" value="Translational machinery components"/>
    <property type="match status" value="1"/>
</dbReference>
<dbReference type="EMBL" id="NJES01000007">
    <property type="protein sequence ID" value="PHH80857.1"/>
    <property type="molecule type" value="Genomic_DNA"/>
</dbReference>
<keyword evidence="6" id="KW-1185">Reference proteome</keyword>
<feature type="compositionally biased region" description="Polar residues" evidence="4">
    <location>
        <begin position="145"/>
        <end position="154"/>
    </location>
</feature>
<protein>
    <recommendedName>
        <fullName evidence="7">Ribosomal protein S11</fullName>
    </recommendedName>
</protein>
<proteinExistence type="inferred from homology"/>
<dbReference type="STRING" id="2004952.A0A2C5ZIK4"/>
<dbReference type="Gene3D" id="3.30.420.80">
    <property type="entry name" value="Ribosomal protein S11"/>
    <property type="match status" value="1"/>
</dbReference>
<organism evidence="5 6">
    <name type="scientific">Ophiocordyceps camponoti-rufipedis</name>
    <dbReference type="NCBI Taxonomy" id="2004952"/>
    <lineage>
        <taxon>Eukaryota</taxon>
        <taxon>Fungi</taxon>
        <taxon>Dikarya</taxon>
        <taxon>Ascomycota</taxon>
        <taxon>Pezizomycotina</taxon>
        <taxon>Sordariomycetes</taxon>
        <taxon>Hypocreomycetidae</taxon>
        <taxon>Hypocreales</taxon>
        <taxon>Ophiocordycipitaceae</taxon>
        <taxon>Ophiocordyceps</taxon>
    </lineage>
</organism>
<dbReference type="Proteomes" id="UP000226431">
    <property type="component" value="Unassembled WGS sequence"/>
</dbReference>